<feature type="domain" description="Pseudouridine synthase II N-terminal" evidence="6">
    <location>
        <begin position="26"/>
        <end position="181"/>
    </location>
</feature>
<keyword evidence="9" id="KW-1185">Reference proteome</keyword>
<dbReference type="GO" id="GO:0160148">
    <property type="term" value="F:tRNA pseudouridine(55) synthase activity"/>
    <property type="evidence" value="ECO:0007669"/>
    <property type="project" value="UniProtKB-EC"/>
</dbReference>
<dbReference type="SUPFAM" id="SSF55120">
    <property type="entry name" value="Pseudouridine synthase"/>
    <property type="match status" value="1"/>
</dbReference>
<evidence type="ECO:0000259" key="7">
    <source>
        <dbReference type="Pfam" id="PF16198"/>
    </source>
</evidence>
<dbReference type="InterPro" id="IPR002501">
    <property type="entry name" value="PsdUridine_synth_N"/>
</dbReference>
<evidence type="ECO:0000256" key="2">
    <source>
        <dbReference type="ARBA" id="ARBA00005642"/>
    </source>
</evidence>
<evidence type="ECO:0000256" key="4">
    <source>
        <dbReference type="ARBA" id="ARBA00023235"/>
    </source>
</evidence>
<dbReference type="InterPro" id="IPR014780">
    <property type="entry name" value="tRNA_psdUridine_synth_TruB"/>
</dbReference>
<dbReference type="Gene3D" id="3.30.2350.10">
    <property type="entry name" value="Pseudouridine synthase"/>
    <property type="match status" value="1"/>
</dbReference>
<feature type="active site" description="Nucleophile" evidence="5">
    <location>
        <position position="41"/>
    </location>
</feature>
<evidence type="ECO:0000313" key="8">
    <source>
        <dbReference type="EMBL" id="ADU30710.1"/>
    </source>
</evidence>
<dbReference type="RefSeq" id="WP_013489044.1">
    <property type="nucleotide sequence ID" value="NC_014829.1"/>
</dbReference>
<dbReference type="HOGENOM" id="CLU_032087_0_1_9"/>
<protein>
    <recommendedName>
        <fullName evidence="5">tRNA pseudouridine synthase B</fullName>
        <ecNumber evidence="5">5.4.99.25</ecNumber>
    </recommendedName>
    <alternativeName>
        <fullName evidence="5">tRNA pseudouridine(55) synthase</fullName>
        <shortName evidence="5">Psi55 synthase</shortName>
    </alternativeName>
    <alternativeName>
        <fullName evidence="5">tRNA pseudouridylate synthase</fullName>
    </alternativeName>
    <alternativeName>
        <fullName evidence="5">tRNA-uridine isomerase</fullName>
    </alternativeName>
</protein>
<dbReference type="Proteomes" id="UP000001401">
    <property type="component" value="Chromosome"/>
</dbReference>
<dbReference type="KEGG" id="bco:Bcell_2453"/>
<dbReference type="Pfam" id="PF01509">
    <property type="entry name" value="TruB_N"/>
    <property type="match status" value="1"/>
</dbReference>
<evidence type="ECO:0000256" key="5">
    <source>
        <dbReference type="HAMAP-Rule" id="MF_01080"/>
    </source>
</evidence>
<dbReference type="eggNOG" id="COG0130">
    <property type="taxonomic scope" value="Bacteria"/>
</dbReference>
<evidence type="ECO:0000313" key="9">
    <source>
        <dbReference type="Proteomes" id="UP000001401"/>
    </source>
</evidence>
<proteinExistence type="inferred from homology"/>
<dbReference type="HAMAP" id="MF_01080">
    <property type="entry name" value="TruB_bact"/>
    <property type="match status" value="1"/>
</dbReference>
<dbReference type="STRING" id="649639.Bcell_2453"/>
<gene>
    <name evidence="5" type="primary">truB</name>
    <name evidence="8" type="ordered locus">Bcell_2453</name>
</gene>
<reference evidence="8" key="1">
    <citation type="submission" date="2010-12" db="EMBL/GenBank/DDBJ databases">
        <title>Complete sequence of Bacillus cellulosilyticus DSM 2522.</title>
        <authorList>
            <consortium name="US DOE Joint Genome Institute"/>
            <person name="Lucas S."/>
            <person name="Copeland A."/>
            <person name="Lapidus A."/>
            <person name="Cheng J.-F."/>
            <person name="Bruce D."/>
            <person name="Goodwin L."/>
            <person name="Pitluck S."/>
            <person name="Chertkov O."/>
            <person name="Detter J.C."/>
            <person name="Han C."/>
            <person name="Tapia R."/>
            <person name="Land M."/>
            <person name="Hauser L."/>
            <person name="Jeffries C."/>
            <person name="Kyrpides N."/>
            <person name="Ivanova N."/>
            <person name="Mikhailova N."/>
            <person name="Brumm P."/>
            <person name="Mead D."/>
            <person name="Woyke T."/>
        </authorList>
    </citation>
    <scope>NUCLEOTIDE SEQUENCE [LARGE SCALE GENOMIC DNA]</scope>
    <source>
        <strain evidence="8">DSM 2522</strain>
    </source>
</reference>
<organism evidence="8 9">
    <name type="scientific">Evansella cellulosilytica (strain ATCC 21833 / DSM 2522 / FERM P-1141 / JCM 9156 / N-4)</name>
    <name type="common">Bacillus cellulosilyticus</name>
    <dbReference type="NCBI Taxonomy" id="649639"/>
    <lineage>
        <taxon>Bacteria</taxon>
        <taxon>Bacillati</taxon>
        <taxon>Bacillota</taxon>
        <taxon>Bacilli</taxon>
        <taxon>Bacillales</taxon>
        <taxon>Bacillaceae</taxon>
        <taxon>Evansella</taxon>
    </lineage>
</organism>
<dbReference type="PANTHER" id="PTHR13767:SF2">
    <property type="entry name" value="PSEUDOURIDYLATE SYNTHASE TRUB1"/>
    <property type="match status" value="1"/>
</dbReference>
<comment type="function">
    <text evidence="5">Responsible for synthesis of pseudouridine from uracil-55 in the psi GC loop of transfer RNAs.</text>
</comment>
<dbReference type="FunFam" id="3.30.2350.10:FF:000011">
    <property type="entry name" value="tRNA pseudouridine synthase B"/>
    <property type="match status" value="1"/>
</dbReference>
<evidence type="ECO:0000256" key="3">
    <source>
        <dbReference type="ARBA" id="ARBA00022694"/>
    </source>
</evidence>
<dbReference type="GO" id="GO:0003723">
    <property type="term" value="F:RNA binding"/>
    <property type="evidence" value="ECO:0007669"/>
    <property type="project" value="InterPro"/>
</dbReference>
<sequence length="306" mass="34761">MKEPIGILPLWKPRGMTSFDAVKEVKKIYHTKRVGHTGTLDPDVDGVLPICLGRATKLVEYLTADKKTYEGEVTLGFSTTTEDASGEVVAEKKVDEKIREEDVRELFNHLIGEITQTPPMYSAIKVKGKRLYEYAREGKIIDRPSRKVSIYHIELVSPVEKTIDKNVKFRFRVTCSKGTYIRTLSVMIGEKFGYPAHMSSLTRTASGQFKKEDCIELHKLRALQEKNEQNDVLMPIELALRHYPKITLPQELEQKVMNGALLPDTLINVDEPLIAMYNQQGECLALYELHPKRSGMLKPAKMLKSV</sequence>
<evidence type="ECO:0000256" key="1">
    <source>
        <dbReference type="ARBA" id="ARBA00000385"/>
    </source>
</evidence>
<accession>E6TS56</accession>
<comment type="catalytic activity">
    <reaction evidence="1 5">
        <text>uridine(55) in tRNA = pseudouridine(55) in tRNA</text>
        <dbReference type="Rhea" id="RHEA:42532"/>
        <dbReference type="Rhea" id="RHEA-COMP:10101"/>
        <dbReference type="Rhea" id="RHEA-COMP:10102"/>
        <dbReference type="ChEBI" id="CHEBI:65314"/>
        <dbReference type="ChEBI" id="CHEBI:65315"/>
        <dbReference type="EC" id="5.4.99.25"/>
    </reaction>
</comment>
<dbReference type="GO" id="GO:1990481">
    <property type="term" value="P:mRNA pseudouridine synthesis"/>
    <property type="evidence" value="ECO:0007669"/>
    <property type="project" value="TreeGrafter"/>
</dbReference>
<dbReference type="InterPro" id="IPR032819">
    <property type="entry name" value="TruB_C"/>
</dbReference>
<evidence type="ECO:0000259" key="6">
    <source>
        <dbReference type="Pfam" id="PF01509"/>
    </source>
</evidence>
<dbReference type="InterPro" id="IPR020103">
    <property type="entry name" value="PsdUridine_synth_cat_dom_sf"/>
</dbReference>
<dbReference type="EMBL" id="CP002394">
    <property type="protein sequence ID" value="ADU30710.1"/>
    <property type="molecule type" value="Genomic_DNA"/>
</dbReference>
<dbReference type="NCBIfam" id="TIGR00431">
    <property type="entry name" value="TruB"/>
    <property type="match status" value="1"/>
</dbReference>
<dbReference type="EC" id="5.4.99.25" evidence="5"/>
<dbReference type="Pfam" id="PF16198">
    <property type="entry name" value="TruB_C_2"/>
    <property type="match status" value="1"/>
</dbReference>
<dbReference type="GO" id="GO:0031119">
    <property type="term" value="P:tRNA pseudouridine synthesis"/>
    <property type="evidence" value="ECO:0007669"/>
    <property type="project" value="UniProtKB-UniRule"/>
</dbReference>
<keyword evidence="4 5" id="KW-0413">Isomerase</keyword>
<dbReference type="PANTHER" id="PTHR13767">
    <property type="entry name" value="TRNA-PSEUDOURIDINE SYNTHASE"/>
    <property type="match status" value="1"/>
</dbReference>
<dbReference type="CDD" id="cd02573">
    <property type="entry name" value="PseudoU_synth_EcTruB"/>
    <property type="match status" value="1"/>
</dbReference>
<dbReference type="OrthoDB" id="9802309at2"/>
<comment type="similarity">
    <text evidence="2 5">Belongs to the pseudouridine synthase TruB family. Type 1 subfamily.</text>
</comment>
<name>E6TS56_EVAC2</name>
<dbReference type="AlphaFoldDB" id="E6TS56"/>
<feature type="domain" description="tRNA pseudouridylate synthase B C-terminal" evidence="7">
    <location>
        <begin position="182"/>
        <end position="240"/>
    </location>
</feature>
<keyword evidence="3 5" id="KW-0819">tRNA processing</keyword>